<organism evidence="1">
    <name type="scientific">marine sediment metagenome</name>
    <dbReference type="NCBI Taxonomy" id="412755"/>
    <lineage>
        <taxon>unclassified sequences</taxon>
        <taxon>metagenomes</taxon>
        <taxon>ecological metagenomes</taxon>
    </lineage>
</organism>
<accession>X1RE27</accession>
<reference evidence="1" key="1">
    <citation type="journal article" date="2014" name="Front. Microbiol.">
        <title>High frequency of phylogenetically diverse reductive dehalogenase-homologous genes in deep subseafloor sedimentary metagenomes.</title>
        <authorList>
            <person name="Kawai M."/>
            <person name="Futagami T."/>
            <person name="Toyoda A."/>
            <person name="Takaki Y."/>
            <person name="Nishi S."/>
            <person name="Hori S."/>
            <person name="Arai W."/>
            <person name="Tsubouchi T."/>
            <person name="Morono Y."/>
            <person name="Uchiyama I."/>
            <person name="Ito T."/>
            <person name="Fujiyama A."/>
            <person name="Inagaki F."/>
            <person name="Takami H."/>
        </authorList>
    </citation>
    <scope>NUCLEOTIDE SEQUENCE</scope>
    <source>
        <strain evidence="1">Expedition CK06-06</strain>
    </source>
</reference>
<sequence length="150" mass="15968">MGRRHLAVTFLVAVLSGLPGGVSRAAVVYPLEIFTNNGSYYNSPDLDLYVEVSEGQGQVDFTFYNESLINSSIARIYFDGGSLLDTTDITEGAGTSFSQTATPGNLPASRLLDPPFETADGFSIGSDAPRPHSGVNPGEWATITFDLINV</sequence>
<dbReference type="AlphaFoldDB" id="X1RE27"/>
<evidence type="ECO:0000313" key="1">
    <source>
        <dbReference type="EMBL" id="GAI78848.1"/>
    </source>
</evidence>
<protein>
    <submittedName>
        <fullName evidence="1">Uncharacterized protein</fullName>
    </submittedName>
</protein>
<proteinExistence type="predicted"/>
<comment type="caution">
    <text evidence="1">The sequence shown here is derived from an EMBL/GenBank/DDBJ whole genome shotgun (WGS) entry which is preliminary data.</text>
</comment>
<feature type="non-terminal residue" evidence="1">
    <location>
        <position position="150"/>
    </location>
</feature>
<name>X1RE27_9ZZZZ</name>
<gene>
    <name evidence="1" type="ORF">S12H4_13961</name>
</gene>
<dbReference type="EMBL" id="BARW01006649">
    <property type="protein sequence ID" value="GAI78848.1"/>
    <property type="molecule type" value="Genomic_DNA"/>
</dbReference>